<keyword evidence="3 5" id="KW-0175">Coiled coil</keyword>
<evidence type="ECO:0000256" key="2">
    <source>
        <dbReference type="ARBA" id="ARBA00011255"/>
    </source>
</evidence>
<dbReference type="Pfam" id="PF02465">
    <property type="entry name" value="FliD_N"/>
    <property type="match status" value="1"/>
</dbReference>
<keyword evidence="8" id="KW-0282">Flagellum</keyword>
<dbReference type="GO" id="GO:0007155">
    <property type="term" value="P:cell adhesion"/>
    <property type="evidence" value="ECO:0007669"/>
    <property type="project" value="InterPro"/>
</dbReference>
<feature type="domain" description="Flagellar hook-associated protein 2 C-terminal" evidence="7">
    <location>
        <begin position="229"/>
        <end position="454"/>
    </location>
</feature>
<dbReference type="Pfam" id="PF07195">
    <property type="entry name" value="FliD_C"/>
    <property type="match status" value="1"/>
</dbReference>
<dbReference type="AlphaFoldDB" id="A0A494W6G0"/>
<dbReference type="GO" id="GO:0009421">
    <property type="term" value="C:bacterial-type flagellum filament cap"/>
    <property type="evidence" value="ECO:0007669"/>
    <property type="project" value="InterPro"/>
</dbReference>
<sequence length="473" mass="48603">MSTLGSSIVTALGAGSGIDTSALVKSLVSASRDPKQQAITSQQSLNSSRISAVGSAISSLDTFADALTEVLSGAAYTGTPSSSDAATANISVLSGGTPAGLPVRLSVQQLATARALSSTAVAGAKSSDPVGTGTLTIKGADGTETEITVDYRNNSYSGLAAAINASGSGVTARVVTDQSGTRLVLKGETGVENDFTVAVTGAADGTVLKGLAWDNGVTASTMTSNSEPQNAKITLDGQAYEYASNTIDGAIPYLRIGIAKVSEPGTSVTLSMTQPTAGLSDLLKEFVSAYNTLSKALATATSKGTDSSNAGVLNGVSAVRDMQRQLAALTSTPLASTGTFRTLADIGITTNRDGTLTLDSTRLAAAMEADPEGVTNMVNPKTATAANPGLSKLMDDVRDNIEQDNGSLKLLQKRYQDLAKGFTDQLTKLDTQMSSYEEQLTKIYAAMDTRLAALKATQSYLDQQVKVWTNSKD</sequence>
<dbReference type="InterPro" id="IPR040026">
    <property type="entry name" value="FliD"/>
</dbReference>
<evidence type="ECO:0000256" key="5">
    <source>
        <dbReference type="RuleBase" id="RU362066"/>
    </source>
</evidence>
<evidence type="ECO:0000256" key="1">
    <source>
        <dbReference type="ARBA" id="ARBA00009764"/>
    </source>
</evidence>
<proteinExistence type="inferred from homology"/>
<comment type="subcellular location">
    <subcellularLocation>
        <location evidence="5">Secreted</location>
    </subcellularLocation>
    <subcellularLocation>
        <location evidence="5">Bacterial flagellum</location>
    </subcellularLocation>
</comment>
<feature type="coiled-coil region" evidence="5">
    <location>
        <begin position="394"/>
        <end position="439"/>
    </location>
</feature>
<feature type="domain" description="Flagellar hook-associated protein 2 N-terminal" evidence="6">
    <location>
        <begin position="16"/>
        <end position="113"/>
    </location>
</feature>
<accession>A0A494W6G0</accession>
<evidence type="ECO:0000259" key="7">
    <source>
        <dbReference type="Pfam" id="PF07195"/>
    </source>
</evidence>
<evidence type="ECO:0000256" key="4">
    <source>
        <dbReference type="ARBA" id="ARBA00023143"/>
    </source>
</evidence>
<keyword evidence="4 5" id="KW-0975">Bacterial flagellum</keyword>
<keyword evidence="8" id="KW-0969">Cilium</keyword>
<comment type="subunit">
    <text evidence="2 5">Homopentamer.</text>
</comment>
<evidence type="ECO:0000313" key="9">
    <source>
        <dbReference type="Proteomes" id="UP000279959"/>
    </source>
</evidence>
<dbReference type="PANTHER" id="PTHR30288:SF0">
    <property type="entry name" value="FLAGELLAR HOOK-ASSOCIATED PROTEIN 2"/>
    <property type="match status" value="1"/>
</dbReference>
<evidence type="ECO:0000259" key="6">
    <source>
        <dbReference type="Pfam" id="PF02465"/>
    </source>
</evidence>
<dbReference type="InterPro" id="IPR010809">
    <property type="entry name" value="FliD_C"/>
</dbReference>
<evidence type="ECO:0000256" key="3">
    <source>
        <dbReference type="ARBA" id="ARBA00023054"/>
    </source>
</evidence>
<protein>
    <recommendedName>
        <fullName evidence="5">Flagellar hook-associated protein 2</fullName>
        <shortName evidence="5">HAP2</shortName>
    </recommendedName>
    <alternativeName>
        <fullName evidence="5">Flagellar cap protein</fullName>
    </alternativeName>
</protein>
<dbReference type="RefSeq" id="WP_066701640.1">
    <property type="nucleotide sequence ID" value="NZ_AP018664.1"/>
</dbReference>
<dbReference type="EMBL" id="AP018664">
    <property type="protein sequence ID" value="BBD98906.1"/>
    <property type="molecule type" value="Genomic_DNA"/>
</dbReference>
<keyword evidence="8" id="KW-0966">Cell projection</keyword>
<dbReference type="KEGG" id="sami:SAMIE_1024070"/>
<dbReference type="GO" id="GO:0009424">
    <property type="term" value="C:bacterial-type flagellum hook"/>
    <property type="evidence" value="ECO:0007669"/>
    <property type="project" value="UniProtKB-UniRule"/>
</dbReference>
<dbReference type="PANTHER" id="PTHR30288">
    <property type="entry name" value="FLAGELLAR CAP/ASSEMBLY PROTEIN FLID"/>
    <property type="match status" value="1"/>
</dbReference>
<name>A0A494W6G0_9SPHN</name>
<comment type="function">
    <text evidence="5">Required for morphogenesis and for the elongation of the flagellar filament by facilitating polymerization of the flagellin monomers at the tip of growing filament. Forms a capping structure, which prevents flagellin subunits (transported through the central channel of the flagellum) from leaking out without polymerization at the distal end.</text>
</comment>
<dbReference type="Proteomes" id="UP000279959">
    <property type="component" value="Chromosome"/>
</dbReference>
<keyword evidence="5" id="KW-0964">Secreted</keyword>
<dbReference type="GO" id="GO:0005576">
    <property type="term" value="C:extracellular region"/>
    <property type="evidence" value="ECO:0007669"/>
    <property type="project" value="UniProtKB-SubCell"/>
</dbReference>
<comment type="similarity">
    <text evidence="1 5">Belongs to the FliD family.</text>
</comment>
<dbReference type="InterPro" id="IPR003481">
    <property type="entry name" value="FliD_N"/>
</dbReference>
<organism evidence="8 9">
    <name type="scientific">Sphingobium amiense</name>
    <dbReference type="NCBI Taxonomy" id="135719"/>
    <lineage>
        <taxon>Bacteria</taxon>
        <taxon>Pseudomonadati</taxon>
        <taxon>Pseudomonadota</taxon>
        <taxon>Alphaproteobacteria</taxon>
        <taxon>Sphingomonadales</taxon>
        <taxon>Sphingomonadaceae</taxon>
        <taxon>Sphingobium</taxon>
    </lineage>
</organism>
<keyword evidence="9" id="KW-1185">Reference proteome</keyword>
<evidence type="ECO:0000313" key="8">
    <source>
        <dbReference type="EMBL" id="BBD98906.1"/>
    </source>
</evidence>
<dbReference type="GO" id="GO:0071973">
    <property type="term" value="P:bacterial-type flagellum-dependent cell motility"/>
    <property type="evidence" value="ECO:0007669"/>
    <property type="project" value="TreeGrafter"/>
</dbReference>
<reference evidence="8 9" key="1">
    <citation type="submission" date="2018-05" db="EMBL/GenBank/DDBJ databases">
        <title>Complete Genome Sequence of the Nonylphenol-Degrading Bacterium Sphingobium amiense DSM 16289T.</title>
        <authorList>
            <person name="Ootsuka M."/>
            <person name="Nishizawa T."/>
            <person name="Ohta H."/>
        </authorList>
    </citation>
    <scope>NUCLEOTIDE SEQUENCE [LARGE SCALE GENOMIC DNA]</scope>
    <source>
        <strain evidence="8 9">DSM 16289</strain>
    </source>
</reference>
<gene>
    <name evidence="8" type="ORF">SAMIE_1024070</name>
</gene>